<dbReference type="InterPro" id="IPR002197">
    <property type="entry name" value="HTH_Fis"/>
</dbReference>
<keyword evidence="5" id="KW-0804">Transcription</keyword>
<dbReference type="Gene3D" id="1.10.8.60">
    <property type="match status" value="1"/>
</dbReference>
<dbReference type="EMBL" id="QGHD01000001">
    <property type="protein sequence ID" value="PWL04068.1"/>
    <property type="molecule type" value="Genomic_DNA"/>
</dbReference>
<dbReference type="SUPFAM" id="SSF52172">
    <property type="entry name" value="CheY-like"/>
    <property type="match status" value="1"/>
</dbReference>
<evidence type="ECO:0000256" key="1">
    <source>
        <dbReference type="ARBA" id="ARBA00022741"/>
    </source>
</evidence>
<dbReference type="InterPro" id="IPR001789">
    <property type="entry name" value="Sig_transdc_resp-reg_receiver"/>
</dbReference>
<dbReference type="InterPro" id="IPR025943">
    <property type="entry name" value="Sigma_54_int_dom_ATP-bd_2"/>
</dbReference>
<proteinExistence type="predicted"/>
<dbReference type="InterPro" id="IPR009057">
    <property type="entry name" value="Homeodomain-like_sf"/>
</dbReference>
<sequence length="467" mass="52020">MLDQVASAWSLADASLFTVSDSTALFNTIEENLIDCAFVDISLLLHKDVDVISFLKSHNPEAEVVLLCTPQTAKEAEKAISHGAASYLVKPVATRTLEDVAKKYQQGLKNSSNYRELQDHLLENLLGDTPGMQKILRLLYKVAPTTSSVLITGESGSGKEFLARIVHRLSKRANEPFVAVNCSAIPENLIESELFGSKKGAFTGAADKKGLFEEANGGTLFLDEIGELSQATQVKLLRFLQSHETRRVGDTETRYLDVRILAATNADLAQGMANKTFREDLYYRLNTFHINVPPLRERRSTIPNLVKYFILKFEKEENKVIQKIEPAAQMALATYNYPGNVRELENIIEHAVVLSENGCIRLEDLPDELSLAPMQRKTDLLLPAKSSIAVNANLPEINSTQTNLSAETPKALEYNAASEFLTLDELEKQHILRALDLFKGNKTEVAEKLGISRATLWRKLKDHKIEI</sequence>
<dbReference type="SUPFAM" id="SSF52540">
    <property type="entry name" value="P-loop containing nucleoside triphosphate hydrolases"/>
    <property type="match status" value="1"/>
</dbReference>
<evidence type="ECO:0000259" key="8">
    <source>
        <dbReference type="PROSITE" id="PS50110"/>
    </source>
</evidence>
<dbReference type="Proteomes" id="UP000245523">
    <property type="component" value="Unassembled WGS sequence"/>
</dbReference>
<keyword evidence="6" id="KW-0597">Phosphoprotein</keyword>
<dbReference type="InterPro" id="IPR002078">
    <property type="entry name" value="Sigma_54_int"/>
</dbReference>
<keyword evidence="4" id="KW-0238">DNA-binding</keyword>
<protein>
    <submittedName>
        <fullName evidence="9">Two-component system nitrogen regulation response regulator GlnG/two-component system response regulator HydG</fullName>
    </submittedName>
</protein>
<dbReference type="InterPro" id="IPR025662">
    <property type="entry name" value="Sigma_54_int_dom_ATP-bd_1"/>
</dbReference>
<dbReference type="Gene3D" id="3.40.50.300">
    <property type="entry name" value="P-loop containing nucleotide triphosphate hydrolases"/>
    <property type="match status" value="1"/>
</dbReference>
<name>A0ABX5LRZ6_9BACT</name>
<dbReference type="PROSITE" id="PS50110">
    <property type="entry name" value="RESPONSE_REGULATORY"/>
    <property type="match status" value="1"/>
</dbReference>
<dbReference type="InterPro" id="IPR027417">
    <property type="entry name" value="P-loop_NTPase"/>
</dbReference>
<dbReference type="PROSITE" id="PS50045">
    <property type="entry name" value="SIGMA54_INTERACT_4"/>
    <property type="match status" value="1"/>
</dbReference>
<dbReference type="PROSITE" id="PS00675">
    <property type="entry name" value="SIGMA54_INTERACT_1"/>
    <property type="match status" value="1"/>
</dbReference>
<keyword evidence="3" id="KW-0805">Transcription regulation</keyword>
<dbReference type="InterPro" id="IPR058031">
    <property type="entry name" value="AAA_lid_NorR"/>
</dbReference>
<keyword evidence="1" id="KW-0547">Nucleotide-binding</keyword>
<evidence type="ECO:0000256" key="5">
    <source>
        <dbReference type="ARBA" id="ARBA00023163"/>
    </source>
</evidence>
<evidence type="ECO:0000256" key="2">
    <source>
        <dbReference type="ARBA" id="ARBA00022840"/>
    </source>
</evidence>
<dbReference type="PANTHER" id="PTHR32071">
    <property type="entry name" value="TRANSCRIPTIONAL REGULATORY PROTEIN"/>
    <property type="match status" value="1"/>
</dbReference>
<dbReference type="Pfam" id="PF00158">
    <property type="entry name" value="Sigma54_activat"/>
    <property type="match status" value="1"/>
</dbReference>
<dbReference type="PRINTS" id="PR01590">
    <property type="entry name" value="HTHFIS"/>
</dbReference>
<evidence type="ECO:0000256" key="3">
    <source>
        <dbReference type="ARBA" id="ARBA00023015"/>
    </source>
</evidence>
<dbReference type="CDD" id="cd00009">
    <property type="entry name" value="AAA"/>
    <property type="match status" value="1"/>
</dbReference>
<evidence type="ECO:0000259" key="7">
    <source>
        <dbReference type="PROSITE" id="PS50045"/>
    </source>
</evidence>
<dbReference type="Pfam" id="PF02954">
    <property type="entry name" value="HTH_8"/>
    <property type="match status" value="1"/>
</dbReference>
<dbReference type="Pfam" id="PF00072">
    <property type="entry name" value="Response_reg"/>
    <property type="match status" value="1"/>
</dbReference>
<keyword evidence="10" id="KW-1185">Reference proteome</keyword>
<dbReference type="SUPFAM" id="SSF46689">
    <property type="entry name" value="Homeodomain-like"/>
    <property type="match status" value="1"/>
</dbReference>
<dbReference type="PROSITE" id="PS00676">
    <property type="entry name" value="SIGMA54_INTERACT_2"/>
    <property type="match status" value="1"/>
</dbReference>
<reference evidence="9 10" key="1">
    <citation type="submission" date="2018-05" db="EMBL/GenBank/DDBJ databases">
        <title>Animal gut microbial communities from fecal samples from Wisconsin, USA.</title>
        <authorList>
            <person name="Neumann A."/>
        </authorList>
    </citation>
    <scope>NUCLEOTIDE SEQUENCE [LARGE SCALE GENOMIC DNA]</scope>
    <source>
        <strain evidence="9 10">UWS4</strain>
    </source>
</reference>
<accession>A0ABX5LRZ6</accession>
<gene>
    <name evidence="9" type="ORF">B0H50_10179</name>
</gene>
<feature type="domain" description="Response regulatory" evidence="8">
    <location>
        <begin position="1"/>
        <end position="105"/>
    </location>
</feature>
<evidence type="ECO:0000313" key="9">
    <source>
        <dbReference type="EMBL" id="PWL04068.1"/>
    </source>
</evidence>
<dbReference type="PANTHER" id="PTHR32071:SF57">
    <property type="entry name" value="C4-DICARBOXYLATE TRANSPORT TRANSCRIPTIONAL REGULATORY PROTEIN DCTD"/>
    <property type="match status" value="1"/>
</dbReference>
<comment type="caution">
    <text evidence="9">The sequence shown here is derived from an EMBL/GenBank/DDBJ whole genome shotgun (WGS) entry which is preliminary data.</text>
</comment>
<dbReference type="InterPro" id="IPR011006">
    <property type="entry name" value="CheY-like_superfamily"/>
</dbReference>
<dbReference type="InterPro" id="IPR025944">
    <property type="entry name" value="Sigma_54_int_dom_CS"/>
</dbReference>
<dbReference type="Gene3D" id="1.10.10.60">
    <property type="entry name" value="Homeodomain-like"/>
    <property type="match status" value="1"/>
</dbReference>
<evidence type="ECO:0000313" key="10">
    <source>
        <dbReference type="Proteomes" id="UP000245523"/>
    </source>
</evidence>
<feature type="domain" description="Sigma-54 factor interaction" evidence="7">
    <location>
        <begin position="125"/>
        <end position="353"/>
    </location>
</feature>
<evidence type="ECO:0000256" key="6">
    <source>
        <dbReference type="PROSITE-ProRule" id="PRU00169"/>
    </source>
</evidence>
<evidence type="ECO:0000256" key="4">
    <source>
        <dbReference type="ARBA" id="ARBA00023125"/>
    </source>
</evidence>
<dbReference type="Gene3D" id="3.40.50.2300">
    <property type="match status" value="1"/>
</dbReference>
<dbReference type="PROSITE" id="PS00688">
    <property type="entry name" value="SIGMA54_INTERACT_3"/>
    <property type="match status" value="1"/>
</dbReference>
<dbReference type="InterPro" id="IPR003593">
    <property type="entry name" value="AAA+_ATPase"/>
</dbReference>
<keyword evidence="2" id="KW-0067">ATP-binding</keyword>
<dbReference type="Pfam" id="PF25601">
    <property type="entry name" value="AAA_lid_14"/>
    <property type="match status" value="1"/>
</dbReference>
<dbReference type="SMART" id="SM00382">
    <property type="entry name" value="AAA"/>
    <property type="match status" value="1"/>
</dbReference>
<organism evidence="9 10">
    <name type="scientific">Hallerella porci</name>
    <dbReference type="NCBI Taxonomy" id="1945871"/>
    <lineage>
        <taxon>Bacteria</taxon>
        <taxon>Pseudomonadati</taxon>
        <taxon>Fibrobacterota</taxon>
        <taxon>Fibrobacteria</taxon>
        <taxon>Fibrobacterales</taxon>
        <taxon>Fibrobacteraceae</taxon>
        <taxon>Hallerella</taxon>
    </lineage>
</organism>
<feature type="modified residue" description="4-aspartylphosphate" evidence="6">
    <location>
        <position position="40"/>
    </location>
</feature>